<dbReference type="EMBL" id="LAZR01020756">
    <property type="protein sequence ID" value="KKL87727.1"/>
    <property type="molecule type" value="Genomic_DNA"/>
</dbReference>
<dbReference type="AlphaFoldDB" id="A0A0F9IKF3"/>
<evidence type="ECO:0000256" key="1">
    <source>
        <dbReference type="ARBA" id="ARBA00011975"/>
    </source>
</evidence>
<dbReference type="PRINTS" id="PR00105">
    <property type="entry name" value="C5METTRFRASE"/>
</dbReference>
<gene>
    <name evidence="5" type="ORF">LCGC14_1931820</name>
</gene>
<protein>
    <recommendedName>
        <fullName evidence="1">DNA (cytosine-5-)-methyltransferase</fullName>
        <ecNumber evidence="1">2.1.1.37</ecNumber>
    </recommendedName>
</protein>
<evidence type="ECO:0000313" key="5">
    <source>
        <dbReference type="EMBL" id="KKL87727.1"/>
    </source>
</evidence>
<keyword evidence="4" id="KW-0949">S-adenosyl-L-methionine</keyword>
<dbReference type="Gene3D" id="3.40.50.150">
    <property type="entry name" value="Vaccinia Virus protein VP39"/>
    <property type="match status" value="1"/>
</dbReference>
<organism evidence="5">
    <name type="scientific">marine sediment metagenome</name>
    <dbReference type="NCBI Taxonomy" id="412755"/>
    <lineage>
        <taxon>unclassified sequences</taxon>
        <taxon>metagenomes</taxon>
        <taxon>ecological metagenomes</taxon>
    </lineage>
</organism>
<reference evidence="5" key="1">
    <citation type="journal article" date="2015" name="Nature">
        <title>Complex archaea that bridge the gap between prokaryotes and eukaryotes.</title>
        <authorList>
            <person name="Spang A."/>
            <person name="Saw J.H."/>
            <person name="Jorgensen S.L."/>
            <person name="Zaremba-Niedzwiedzka K."/>
            <person name="Martijn J."/>
            <person name="Lind A.E."/>
            <person name="van Eijk R."/>
            <person name="Schleper C."/>
            <person name="Guy L."/>
            <person name="Ettema T.J."/>
        </authorList>
    </citation>
    <scope>NUCLEOTIDE SEQUENCE</scope>
</reference>
<keyword evidence="2" id="KW-0489">Methyltransferase</keyword>
<keyword evidence="3" id="KW-0808">Transferase</keyword>
<name>A0A0F9IKF3_9ZZZZ</name>
<proteinExistence type="predicted"/>
<dbReference type="GO" id="GO:0032259">
    <property type="term" value="P:methylation"/>
    <property type="evidence" value="ECO:0007669"/>
    <property type="project" value="UniProtKB-KW"/>
</dbReference>
<dbReference type="PANTHER" id="PTHR10629">
    <property type="entry name" value="CYTOSINE-SPECIFIC METHYLTRANSFERASE"/>
    <property type="match status" value="1"/>
</dbReference>
<dbReference type="Pfam" id="PF00145">
    <property type="entry name" value="DNA_methylase"/>
    <property type="match status" value="1"/>
</dbReference>
<dbReference type="PROSITE" id="PS51679">
    <property type="entry name" value="SAM_MT_C5"/>
    <property type="match status" value="1"/>
</dbReference>
<dbReference type="PANTHER" id="PTHR10629:SF52">
    <property type="entry name" value="DNA (CYTOSINE-5)-METHYLTRANSFERASE 1"/>
    <property type="match status" value="1"/>
</dbReference>
<dbReference type="InterPro" id="IPR018117">
    <property type="entry name" value="C5_DNA_meth_AS"/>
</dbReference>
<dbReference type="PROSITE" id="PS00094">
    <property type="entry name" value="C5_MTASE_1"/>
    <property type="match status" value="1"/>
</dbReference>
<dbReference type="InterPro" id="IPR029063">
    <property type="entry name" value="SAM-dependent_MTases_sf"/>
</dbReference>
<dbReference type="SUPFAM" id="SSF53335">
    <property type="entry name" value="S-adenosyl-L-methionine-dependent methyltransferases"/>
    <property type="match status" value="1"/>
</dbReference>
<evidence type="ECO:0000256" key="4">
    <source>
        <dbReference type="ARBA" id="ARBA00022691"/>
    </source>
</evidence>
<dbReference type="InterPro" id="IPR050390">
    <property type="entry name" value="C5-Methyltransferase"/>
</dbReference>
<evidence type="ECO:0000256" key="3">
    <source>
        <dbReference type="ARBA" id="ARBA00022679"/>
    </source>
</evidence>
<dbReference type="EC" id="2.1.1.37" evidence="1"/>
<dbReference type="GO" id="GO:0003886">
    <property type="term" value="F:DNA (cytosine-5-)-methyltransferase activity"/>
    <property type="evidence" value="ECO:0007669"/>
    <property type="project" value="UniProtKB-EC"/>
</dbReference>
<comment type="caution">
    <text evidence="5">The sequence shown here is derived from an EMBL/GenBank/DDBJ whole genome shotgun (WGS) entry which is preliminary data.</text>
</comment>
<evidence type="ECO:0000256" key="2">
    <source>
        <dbReference type="ARBA" id="ARBA00022603"/>
    </source>
</evidence>
<accession>A0A0F9IKF3</accession>
<dbReference type="InterPro" id="IPR001525">
    <property type="entry name" value="C5_MeTfrase"/>
</dbReference>
<sequence>MKNKFPYNWKLDNGFPAKTVDYHGSTVFSCFGGGGGSSMGYKLAGYNVLGCTEIDSKIMDLYKINLNPKYSFLEAIQIFKKRKKKHFPKELRNLDILDGSPPCSSFSMAGNREKDWGKKKKFREGQVSQVLDTLFFDFIDLAEKLQPKIVVAENVKGILMGAAMGYKINYVDQIYKAFDRAEYICNHWLLDASKMGVPQRRERVFFIALRKDLINRIGTIDLFRNRLKLNLYFSEKSILFKEIYNGDKGKLLNGKYLELWNLTKVGDSFQKVANGSWFSKIKLSMNKVLPTLTAHASNDLTLSHIPYRIDSNSLIIAASFPLDYQFIKSESGYITGMSVPPIMMAQVANQIYLQWLLKINKYENKKTTITRSIGNRKAGISQ</sequence>